<evidence type="ECO:0000256" key="2">
    <source>
        <dbReference type="ARBA" id="ARBA00006918"/>
    </source>
</evidence>
<evidence type="ECO:0000256" key="5">
    <source>
        <dbReference type="ARBA" id="ARBA00022853"/>
    </source>
</evidence>
<dbReference type="FunFam" id="1.10.10.60:FF:000432">
    <property type="entry name" value="SWR1-complex protein 4"/>
    <property type="match status" value="1"/>
</dbReference>
<evidence type="ECO:0000313" key="14">
    <source>
        <dbReference type="EMBL" id="APA12548.1"/>
    </source>
</evidence>
<name>A0A1D9QCB3_SCLS1</name>
<accession>A0A1D9QCB3</accession>
<feature type="domain" description="DAMP1 SANT/Myb-like" evidence="13">
    <location>
        <begin position="131"/>
        <end position="223"/>
    </location>
</feature>
<keyword evidence="9" id="KW-0234">DNA repair</keyword>
<dbReference type="EMBL" id="CP017822">
    <property type="protein sequence ID" value="APA12548.1"/>
    <property type="molecule type" value="Genomic_DNA"/>
</dbReference>
<feature type="compositionally biased region" description="Low complexity" evidence="12">
    <location>
        <begin position="587"/>
        <end position="600"/>
    </location>
</feature>
<feature type="compositionally biased region" description="Low complexity" evidence="12">
    <location>
        <begin position="369"/>
        <end position="383"/>
    </location>
</feature>
<dbReference type="PANTHER" id="PTHR12855">
    <property type="entry name" value="DNA METHYLTRANSFERASE 1-ASSOCIATED PROTEIN 1 FAMILY MEMBER"/>
    <property type="match status" value="1"/>
</dbReference>
<gene>
    <name evidence="14" type="ORF">sscle_09g073180</name>
</gene>
<dbReference type="Pfam" id="PF16282">
    <property type="entry name" value="SANT_DAMP1_like"/>
    <property type="match status" value="1"/>
</dbReference>
<feature type="region of interest" description="Disordered" evidence="12">
    <location>
        <begin position="99"/>
        <end position="123"/>
    </location>
</feature>
<comment type="subcellular location">
    <subcellularLocation>
        <location evidence="1">Nucleus</location>
    </subcellularLocation>
</comment>
<feature type="region of interest" description="Disordered" evidence="12">
    <location>
        <begin position="502"/>
        <end position="621"/>
    </location>
</feature>
<keyword evidence="6" id="KW-0805">Transcription regulation</keyword>
<keyword evidence="10" id="KW-0539">Nucleus</keyword>
<feature type="compositionally biased region" description="Basic and acidic residues" evidence="12">
    <location>
        <begin position="525"/>
        <end position="544"/>
    </location>
</feature>
<evidence type="ECO:0000256" key="1">
    <source>
        <dbReference type="ARBA" id="ARBA00004123"/>
    </source>
</evidence>
<evidence type="ECO:0000256" key="10">
    <source>
        <dbReference type="ARBA" id="ARBA00023242"/>
    </source>
</evidence>
<proteinExistence type="inferred from homology"/>
<dbReference type="OMA" id="GNTTMYQ"/>
<evidence type="ECO:0000256" key="4">
    <source>
        <dbReference type="ARBA" id="ARBA00022763"/>
    </source>
</evidence>
<reference evidence="15" key="1">
    <citation type="journal article" date="2017" name="Genome Biol. Evol.">
        <title>The complete genome sequence of the phytopathogenic fungus Sclerotinia sclerotiorum reveals insights into the genome architecture of broad host range pathogens.</title>
        <authorList>
            <person name="Derbyshire M."/>
            <person name="Denton-Giles M."/>
            <person name="Hegedus D."/>
            <person name="Seifbarghy S."/>
            <person name="Rollins J."/>
            <person name="van Kan J."/>
            <person name="Seidl M.F."/>
            <person name="Faino L."/>
            <person name="Mbengue M."/>
            <person name="Navaud O."/>
            <person name="Raffaele S."/>
            <person name="Hammond-Kosack K."/>
            <person name="Heard S."/>
            <person name="Oliver R."/>
        </authorList>
    </citation>
    <scope>NUCLEOTIDE SEQUENCE [LARGE SCALE GENOMIC DNA]</scope>
    <source>
        <strain evidence="15">ATCC 18683 / 1980 / Ss-1</strain>
    </source>
</reference>
<feature type="compositionally biased region" description="Basic and acidic residues" evidence="12">
    <location>
        <begin position="560"/>
        <end position="586"/>
    </location>
</feature>
<evidence type="ECO:0000256" key="12">
    <source>
        <dbReference type="SAM" id="MobiDB-lite"/>
    </source>
</evidence>
<sequence>MTSHDVRDMLDLPSSSSAPRPKKVKTTVQKPKLGGLAREVQNLGGDNPIAIVPEEAVFKKKRFGSRKPAAKWEARPFKNSARGGDGLVLKHWKKVEGKDKIRERKTDGEGDTEMGENGEERKEEEIIEDSTFAKYNVKVQVPTYTDEEYKEILEREGWSRHETDYLVGLVQEYDLRWPVIWDRYEYVPPDIPEAAPERAIIRRPEVRTMEDLKSRYYTIGAAMMALRKPLDQMNTAEFDLHQKMLNYQPRQEKHRKDFLEGVFTRTREEAREEESLMVELKRILARSEKFMEERRELYARLDAPASSSNISPYTTSQGLHQLFQQLVAADKSKKRKPIQEGQTPGGSTPVGANTPNAYDGRRDSNVRESISGPSGNAGSSSAAGHKKGSISISAQNPSERRRLTEEEEKVYGVSHHDRLQGGPYFRGEKLVRPLTTKSTIQQTRMKNTLAELGIGEKATMATVDVAHGYDELFRSIGIFLDSRKVVDKLTGEIAVLKEQLEEKKRRKAGADGGDSSTIGGMDGAVDERQKEGGNENGNEGKDNEGGNEEVGDAEVVPTTEKGDGKSENGTEKEKEGSDGDGEHNGDDNINVDAGADAAAAYKRSASVLSTGTDKSSKRQKK</sequence>
<dbReference type="GO" id="GO:0005634">
    <property type="term" value="C:nucleus"/>
    <property type="evidence" value="ECO:0007669"/>
    <property type="project" value="UniProtKB-SubCell"/>
</dbReference>
<keyword evidence="8" id="KW-0804">Transcription</keyword>
<dbReference type="AlphaFoldDB" id="A0A1D9QCB3"/>
<dbReference type="RefSeq" id="XP_001595731.1">
    <property type="nucleotide sequence ID" value="XM_001595681.1"/>
</dbReference>
<dbReference type="InterPro" id="IPR032563">
    <property type="entry name" value="DAMP1_SANT-like"/>
</dbReference>
<feature type="compositionally biased region" description="Basic and acidic residues" evidence="12">
    <location>
        <begin position="1"/>
        <end position="10"/>
    </location>
</feature>
<dbReference type="VEuPathDB" id="FungiDB:sscle_09g073180"/>
<protein>
    <recommendedName>
        <fullName evidence="3">SWR1-complex protein 4</fullName>
    </recommendedName>
</protein>
<feature type="compositionally biased region" description="Basic and acidic residues" evidence="12">
    <location>
        <begin position="99"/>
        <end position="108"/>
    </location>
</feature>
<dbReference type="InterPro" id="IPR027109">
    <property type="entry name" value="Swc4/Dmap1"/>
</dbReference>
<keyword evidence="4" id="KW-0227">DNA damage</keyword>
<evidence type="ECO:0000256" key="7">
    <source>
        <dbReference type="ARBA" id="ARBA00023159"/>
    </source>
</evidence>
<organism evidence="14 15">
    <name type="scientific">Sclerotinia sclerotiorum (strain ATCC 18683 / 1980 / Ss-1)</name>
    <name type="common">White mold</name>
    <name type="synonym">Whetzelinia sclerotiorum</name>
    <dbReference type="NCBI Taxonomy" id="665079"/>
    <lineage>
        <taxon>Eukaryota</taxon>
        <taxon>Fungi</taxon>
        <taxon>Dikarya</taxon>
        <taxon>Ascomycota</taxon>
        <taxon>Pezizomycotina</taxon>
        <taxon>Leotiomycetes</taxon>
        <taxon>Helotiales</taxon>
        <taxon>Sclerotiniaceae</taxon>
        <taxon>Sclerotinia</taxon>
    </lineage>
</organism>
<evidence type="ECO:0000256" key="3">
    <source>
        <dbReference type="ARBA" id="ARBA00019132"/>
    </source>
</evidence>
<keyword evidence="5" id="KW-0156">Chromatin regulator</keyword>
<dbReference type="KEGG" id="ssl:SS1G_03820"/>
<dbReference type="Proteomes" id="UP000177798">
    <property type="component" value="Chromosome 9"/>
</dbReference>
<evidence type="ECO:0000256" key="11">
    <source>
        <dbReference type="ARBA" id="ARBA00038745"/>
    </source>
</evidence>
<feature type="region of interest" description="Disordered" evidence="12">
    <location>
        <begin position="1"/>
        <end position="35"/>
    </location>
</feature>
<evidence type="ECO:0000313" key="15">
    <source>
        <dbReference type="Proteomes" id="UP000177798"/>
    </source>
</evidence>
<dbReference type="PANTHER" id="PTHR12855:SF10">
    <property type="entry name" value="DNA METHYLTRANSFERASE 1-ASSOCIATED PROTEIN 1"/>
    <property type="match status" value="1"/>
</dbReference>
<evidence type="ECO:0000256" key="8">
    <source>
        <dbReference type="ARBA" id="ARBA00023163"/>
    </source>
</evidence>
<feature type="region of interest" description="Disordered" evidence="12">
    <location>
        <begin position="330"/>
        <end position="424"/>
    </location>
</feature>
<dbReference type="Gene3D" id="1.10.10.60">
    <property type="entry name" value="Homeodomain-like"/>
    <property type="match status" value="1"/>
</dbReference>
<feature type="compositionally biased region" description="Polar residues" evidence="12">
    <location>
        <begin position="340"/>
        <end position="356"/>
    </location>
</feature>
<dbReference type="GO" id="GO:0006338">
    <property type="term" value="P:chromatin remodeling"/>
    <property type="evidence" value="ECO:0007669"/>
    <property type="project" value="InterPro"/>
</dbReference>
<comment type="similarity">
    <text evidence="2">Belongs to the SWC4 family.</text>
</comment>
<dbReference type="OrthoDB" id="19740at2759"/>
<comment type="subunit">
    <text evidence="11">Component of the SWR1 chromatin-remodeling complex and of the NuA4 histone acetyltransferase complex.</text>
</comment>
<evidence type="ECO:0000256" key="6">
    <source>
        <dbReference type="ARBA" id="ARBA00023015"/>
    </source>
</evidence>
<dbReference type="GO" id="GO:0006281">
    <property type="term" value="P:DNA repair"/>
    <property type="evidence" value="ECO:0007669"/>
    <property type="project" value="UniProtKB-KW"/>
</dbReference>
<dbReference type="GO" id="GO:0035267">
    <property type="term" value="C:NuA4 histone acetyltransferase complex"/>
    <property type="evidence" value="ECO:0007669"/>
    <property type="project" value="InterPro"/>
</dbReference>
<keyword evidence="7" id="KW-0010">Activator</keyword>
<evidence type="ECO:0000256" key="9">
    <source>
        <dbReference type="ARBA" id="ARBA00023204"/>
    </source>
</evidence>
<evidence type="ECO:0000259" key="13">
    <source>
        <dbReference type="Pfam" id="PF16282"/>
    </source>
</evidence>